<keyword evidence="2" id="KW-1185">Reference proteome</keyword>
<protein>
    <submittedName>
        <fullName evidence="1">Transporter substrate-binding domain-containing protein</fullName>
    </submittedName>
</protein>
<dbReference type="Gene3D" id="3.40.190.10">
    <property type="entry name" value="Periplasmic binding protein-like II"/>
    <property type="match status" value="2"/>
</dbReference>
<gene>
    <name evidence="1" type="ORF">WCN91_00795</name>
</gene>
<reference evidence="1 2" key="1">
    <citation type="submission" date="2024-03" db="EMBL/GenBank/DDBJ databases">
        <title>Pseudoalteromonas qingdaonensis sp. nov., isolated from the intestines of marine benthic organisms.</title>
        <authorList>
            <person name="Lin X."/>
            <person name="Fang S."/>
            <person name="Hu X."/>
        </authorList>
    </citation>
    <scope>NUCLEOTIDE SEQUENCE [LARGE SCALE GENOMIC DNA]</scope>
    <source>
        <strain evidence="1 2">YIC-827</strain>
    </source>
</reference>
<dbReference type="EMBL" id="JBCGCU010000001">
    <property type="protein sequence ID" value="MEM0513986.1"/>
    <property type="molecule type" value="Genomic_DNA"/>
</dbReference>
<name>A0ABU9MT47_9GAMM</name>
<proteinExistence type="predicted"/>
<organism evidence="1 2">
    <name type="scientific">Pseudoalteromonas qingdaonensis</name>
    <dbReference type="NCBI Taxonomy" id="3131913"/>
    <lineage>
        <taxon>Bacteria</taxon>
        <taxon>Pseudomonadati</taxon>
        <taxon>Pseudomonadota</taxon>
        <taxon>Gammaproteobacteria</taxon>
        <taxon>Alteromonadales</taxon>
        <taxon>Pseudoalteromonadaceae</taxon>
        <taxon>Pseudoalteromonas</taxon>
    </lineage>
</organism>
<sequence>MQHIFTLVLPRLLLLTLFCALGTAYGASNSTKMTFNRPMDTAQARFVIELMTRAYSQLGYELELIDFDHPKALAAADKGELDGQLGRIANIETRYENLVRVDFPLFKFELFMLTGCHYCSLQELARVAIRNGYPVTEQYLHQNNFSGQIIKLESVAAQLNLLAQSQVEAVVLLDFHLKQGYLNRAEQPFIRHHLQNYYSYHYLHKRHEDKIPKLLAILQELETSGVVAQLRKKHGLKSGFAL</sequence>
<accession>A0ABU9MT47</accession>
<evidence type="ECO:0000313" key="1">
    <source>
        <dbReference type="EMBL" id="MEM0513986.1"/>
    </source>
</evidence>
<evidence type="ECO:0000313" key="2">
    <source>
        <dbReference type="Proteomes" id="UP001447008"/>
    </source>
</evidence>
<dbReference type="RefSeq" id="WP_342675531.1">
    <property type="nucleotide sequence ID" value="NZ_JBCGCU010000001.1"/>
</dbReference>
<dbReference type="SUPFAM" id="SSF53850">
    <property type="entry name" value="Periplasmic binding protein-like II"/>
    <property type="match status" value="1"/>
</dbReference>
<comment type="caution">
    <text evidence="1">The sequence shown here is derived from an EMBL/GenBank/DDBJ whole genome shotgun (WGS) entry which is preliminary data.</text>
</comment>
<dbReference type="Proteomes" id="UP001447008">
    <property type="component" value="Unassembled WGS sequence"/>
</dbReference>